<feature type="coiled-coil region" evidence="1">
    <location>
        <begin position="18"/>
        <end position="45"/>
    </location>
</feature>
<proteinExistence type="predicted"/>
<gene>
    <name evidence="2" type="ORF">GCM10010411_49020</name>
</gene>
<keyword evidence="1" id="KW-0175">Coiled coil</keyword>
<protein>
    <submittedName>
        <fullName evidence="2">Uncharacterized protein</fullName>
    </submittedName>
</protein>
<evidence type="ECO:0000313" key="3">
    <source>
        <dbReference type="Proteomes" id="UP001501509"/>
    </source>
</evidence>
<evidence type="ECO:0000256" key="1">
    <source>
        <dbReference type="SAM" id="Coils"/>
    </source>
</evidence>
<dbReference type="Proteomes" id="UP001501509">
    <property type="component" value="Unassembled WGS sequence"/>
</dbReference>
<name>A0ABN3PYT7_9ACTN</name>
<accession>A0ABN3PYT7</accession>
<dbReference type="EMBL" id="BAAATD010000006">
    <property type="protein sequence ID" value="GAA2608964.1"/>
    <property type="molecule type" value="Genomic_DNA"/>
</dbReference>
<reference evidence="2 3" key="1">
    <citation type="journal article" date="2019" name="Int. J. Syst. Evol. Microbiol.">
        <title>The Global Catalogue of Microorganisms (GCM) 10K type strain sequencing project: providing services to taxonomists for standard genome sequencing and annotation.</title>
        <authorList>
            <consortium name="The Broad Institute Genomics Platform"/>
            <consortium name="The Broad Institute Genome Sequencing Center for Infectious Disease"/>
            <person name="Wu L."/>
            <person name="Ma J."/>
        </authorList>
    </citation>
    <scope>NUCLEOTIDE SEQUENCE [LARGE SCALE GENOMIC DNA]</scope>
    <source>
        <strain evidence="2 3">JCM 6833</strain>
    </source>
</reference>
<evidence type="ECO:0000313" key="2">
    <source>
        <dbReference type="EMBL" id="GAA2608964.1"/>
    </source>
</evidence>
<sequence>MPRPADLWLRVNAALSDTRALTSEIRRLHAEASNARRRYANLVAAVRVTFSAQRDAEADPLYYLRDKLRAQGKLPPHGAGSA</sequence>
<comment type="caution">
    <text evidence="2">The sequence shown here is derived from an EMBL/GenBank/DDBJ whole genome shotgun (WGS) entry which is preliminary data.</text>
</comment>
<keyword evidence="3" id="KW-1185">Reference proteome</keyword>
<organism evidence="2 3">
    <name type="scientific">Actinomadura fulvescens</name>
    <dbReference type="NCBI Taxonomy" id="46160"/>
    <lineage>
        <taxon>Bacteria</taxon>
        <taxon>Bacillati</taxon>
        <taxon>Actinomycetota</taxon>
        <taxon>Actinomycetes</taxon>
        <taxon>Streptosporangiales</taxon>
        <taxon>Thermomonosporaceae</taxon>
        <taxon>Actinomadura</taxon>
    </lineage>
</organism>